<dbReference type="Gene3D" id="3.40.50.10170">
    <property type="match status" value="1"/>
</dbReference>
<dbReference type="RefSeq" id="WP_089975268.1">
    <property type="nucleotide sequence ID" value="NZ_CP084916.1"/>
</dbReference>
<dbReference type="GO" id="GO:0008289">
    <property type="term" value="F:lipid binding"/>
    <property type="evidence" value="ECO:0007669"/>
    <property type="project" value="UniProtKB-KW"/>
</dbReference>
<protein>
    <submittedName>
        <fullName evidence="3">EDD domain protein, DegV family</fullName>
    </submittedName>
</protein>
<comment type="function">
    <text evidence="1">May bind long-chain fatty acids, such as palmitate, and may play a role in lipid transport or fatty acid metabolism.</text>
</comment>
<dbReference type="AlphaFoldDB" id="A0A1H0Y5J6"/>
<dbReference type="EMBL" id="FNJW01000008">
    <property type="protein sequence ID" value="SDQ10415.1"/>
    <property type="molecule type" value="Genomic_DNA"/>
</dbReference>
<keyword evidence="2" id="KW-0446">Lipid-binding</keyword>
<gene>
    <name evidence="3" type="ORF">SAMN04487752_0717</name>
</gene>
<dbReference type="Gene3D" id="3.30.1180.10">
    <property type="match status" value="1"/>
</dbReference>
<dbReference type="NCBIfam" id="TIGR00762">
    <property type="entry name" value="DegV"/>
    <property type="match status" value="1"/>
</dbReference>
<accession>A0A1H0Y5J6</accession>
<dbReference type="InterPro" id="IPR003797">
    <property type="entry name" value="DegV"/>
</dbReference>
<dbReference type="Pfam" id="PF02645">
    <property type="entry name" value="DegV"/>
    <property type="match status" value="1"/>
</dbReference>
<dbReference type="PROSITE" id="PS51482">
    <property type="entry name" value="DEGV"/>
    <property type="match status" value="1"/>
</dbReference>
<proteinExistence type="predicted"/>
<dbReference type="SUPFAM" id="SSF82549">
    <property type="entry name" value="DAK1/DegV-like"/>
    <property type="match status" value="1"/>
</dbReference>
<evidence type="ECO:0000313" key="3">
    <source>
        <dbReference type="EMBL" id="SDQ10415.1"/>
    </source>
</evidence>
<evidence type="ECO:0000313" key="4">
    <source>
        <dbReference type="Proteomes" id="UP000199481"/>
    </source>
</evidence>
<reference evidence="4" key="1">
    <citation type="submission" date="2016-10" db="EMBL/GenBank/DDBJ databases">
        <authorList>
            <person name="Varghese N."/>
            <person name="Submissions S."/>
        </authorList>
    </citation>
    <scope>NUCLEOTIDE SEQUENCE [LARGE SCALE GENOMIC DNA]</scope>
    <source>
        <strain evidence="4">MPL-11</strain>
    </source>
</reference>
<dbReference type="OrthoDB" id="5429275at2"/>
<evidence type="ECO:0000256" key="1">
    <source>
        <dbReference type="ARBA" id="ARBA00003238"/>
    </source>
</evidence>
<name>A0A1H0Y5J6_9LACT</name>
<keyword evidence="4" id="KW-1185">Reference proteome</keyword>
<dbReference type="InterPro" id="IPR050270">
    <property type="entry name" value="DegV_domain_contain"/>
</dbReference>
<dbReference type="InterPro" id="IPR043168">
    <property type="entry name" value="DegV_C"/>
</dbReference>
<dbReference type="PANTHER" id="PTHR33434">
    <property type="entry name" value="DEGV DOMAIN-CONTAINING PROTEIN DR_1986-RELATED"/>
    <property type="match status" value="1"/>
</dbReference>
<sequence length="288" mass="31907">MNKQKIGFLVDSGSDVPIEVVNKADMKVIPLKIIYKDKEYTDKVNIHAQDVYDRLEQEIPKTSLPSGEVISEMLQEFKNEGYEKVIAVTISSGLSGTNNMVRLMAENIEGLDVFTLDTKNIGIGSGFLAIQAAEYVEKELKWEVIKERLKQDVKKSKIFFHVPTLDYLQKGGRIGLVSSILGNVLNLKPVISCNDNGIYYTVAKVRGNKKSIQRAIDLATEFAGDAKKYHLAIAYGGKTAEVQVDDIRLELKKKLPNFVTIFEDQISPALGVHTGPGLIGIGVHIIED</sequence>
<evidence type="ECO:0000256" key="2">
    <source>
        <dbReference type="ARBA" id="ARBA00023121"/>
    </source>
</evidence>
<dbReference type="Proteomes" id="UP000199481">
    <property type="component" value="Unassembled WGS sequence"/>
</dbReference>
<dbReference type="PANTHER" id="PTHR33434:SF2">
    <property type="entry name" value="FATTY ACID-BINDING PROTEIN TM_1468"/>
    <property type="match status" value="1"/>
</dbReference>
<organism evidence="3 4">
    <name type="scientific">Carnobacterium viridans</name>
    <dbReference type="NCBI Taxonomy" id="174587"/>
    <lineage>
        <taxon>Bacteria</taxon>
        <taxon>Bacillati</taxon>
        <taxon>Bacillota</taxon>
        <taxon>Bacilli</taxon>
        <taxon>Lactobacillales</taxon>
        <taxon>Carnobacteriaceae</taxon>
        <taxon>Carnobacterium</taxon>
    </lineage>
</organism>